<keyword evidence="1" id="KW-0812">Transmembrane</keyword>
<proteinExistence type="predicted"/>
<dbReference type="EMBL" id="KV418309">
    <property type="protein sequence ID" value="KZP02789.1"/>
    <property type="molecule type" value="Genomic_DNA"/>
</dbReference>
<keyword evidence="1" id="KW-1133">Transmembrane helix</keyword>
<protein>
    <submittedName>
        <fullName evidence="3">Uncharacterized protein</fullName>
    </submittedName>
</protein>
<feature type="transmembrane region" description="Helical" evidence="1">
    <location>
        <begin position="39"/>
        <end position="58"/>
    </location>
</feature>
<reference evidence="3 4" key="1">
    <citation type="journal article" date="2016" name="Mol. Biol. Evol.">
        <title>Comparative Genomics of Early-Diverging Mushroom-Forming Fungi Provides Insights into the Origins of Lignocellulose Decay Capabilities.</title>
        <authorList>
            <person name="Nagy L.G."/>
            <person name="Riley R."/>
            <person name="Tritt A."/>
            <person name="Adam C."/>
            <person name="Daum C."/>
            <person name="Floudas D."/>
            <person name="Sun H."/>
            <person name="Yadav J.S."/>
            <person name="Pangilinan J."/>
            <person name="Larsson K.H."/>
            <person name="Matsuura K."/>
            <person name="Barry K."/>
            <person name="Labutti K."/>
            <person name="Kuo R."/>
            <person name="Ohm R.A."/>
            <person name="Bhattacharya S.S."/>
            <person name="Shirouzu T."/>
            <person name="Yoshinaga Y."/>
            <person name="Martin F.M."/>
            <person name="Grigoriev I.V."/>
            <person name="Hibbett D.S."/>
        </authorList>
    </citation>
    <scope>NUCLEOTIDE SEQUENCE [LARGE SCALE GENOMIC DNA]</scope>
    <source>
        <strain evidence="3 4">CBS 109695</strain>
    </source>
</reference>
<sequence>MLGSYAKRRTVMLTSTIVCELQIHSGCSGRDTWSKRQPATLFGSAICLFYILAMYKKINHRSRIEKRP</sequence>
<gene>
    <name evidence="2" type="ORF">FIBSPDRAFT_560770</name>
    <name evidence="3" type="ORF">FIBSPDRAFT_73666</name>
</gene>
<evidence type="ECO:0000313" key="2">
    <source>
        <dbReference type="EMBL" id="KZP02789.1"/>
    </source>
</evidence>
<dbReference type="AlphaFoldDB" id="A0A166EN55"/>
<accession>A0A166EN55</accession>
<organism evidence="3 4">
    <name type="scientific">Athelia psychrophila</name>
    <dbReference type="NCBI Taxonomy" id="1759441"/>
    <lineage>
        <taxon>Eukaryota</taxon>
        <taxon>Fungi</taxon>
        <taxon>Dikarya</taxon>
        <taxon>Basidiomycota</taxon>
        <taxon>Agaricomycotina</taxon>
        <taxon>Agaricomycetes</taxon>
        <taxon>Agaricomycetidae</taxon>
        <taxon>Atheliales</taxon>
        <taxon>Atheliaceae</taxon>
        <taxon>Athelia</taxon>
    </lineage>
</organism>
<evidence type="ECO:0000256" key="1">
    <source>
        <dbReference type="SAM" id="Phobius"/>
    </source>
</evidence>
<keyword evidence="4" id="KW-1185">Reference proteome</keyword>
<dbReference type="Proteomes" id="UP000076532">
    <property type="component" value="Unassembled WGS sequence"/>
</dbReference>
<evidence type="ECO:0000313" key="4">
    <source>
        <dbReference type="Proteomes" id="UP000076532"/>
    </source>
</evidence>
<keyword evidence="1" id="KW-0472">Membrane</keyword>
<name>A0A166EN55_9AGAM</name>
<evidence type="ECO:0000313" key="3">
    <source>
        <dbReference type="EMBL" id="KZP15928.1"/>
    </source>
</evidence>
<dbReference type="EMBL" id="KV417599">
    <property type="protein sequence ID" value="KZP15928.1"/>
    <property type="molecule type" value="Genomic_DNA"/>
</dbReference>